<sequence length="262" mass="30499">MYIGCNWSKALKSLLENNAVKVDYVKSGAFGNFDKEFETMRSMRPVLLHGLGYFENTGMKNIEVIDFNRANKLIKKCNSPHYGVHLAIRNADMHEGMTDEEIYSLMSNHIRIFKDKLEVPLLLENSPDSPTDRTLFDLYPYTDASKISKIYIDNDVCFLLDISHTKITAKYNEWDIRDYLKRLPLDRIKEIHVNGSGYDKNGFPKDTHQAMQDEEYELLAWVLNYSKPDIVTLEYNGVEGENEELIIRNLEEQLNKINEICR</sequence>
<dbReference type="Pfam" id="PF05114">
    <property type="entry name" value="MbnB_TglH_ChrH"/>
    <property type="match status" value="1"/>
</dbReference>
<protein>
    <submittedName>
        <fullName evidence="1">DUF692 family multinuclear iron-containing protein</fullName>
    </submittedName>
</protein>
<dbReference type="Gene3D" id="3.20.20.150">
    <property type="entry name" value="Divalent-metal-dependent TIM barrel enzymes"/>
    <property type="match status" value="1"/>
</dbReference>
<reference evidence="1 2" key="1">
    <citation type="submission" date="2024-11" db="EMBL/GenBank/DDBJ databases">
        <authorList>
            <person name="Heng Y.C."/>
            <person name="Lim A.C.H."/>
            <person name="Lee J.K.Y."/>
            <person name="Kittelmann S."/>
        </authorList>
    </citation>
    <scope>NUCLEOTIDE SEQUENCE [LARGE SCALE GENOMIC DNA]</scope>
    <source>
        <strain evidence="1 2">WILCCON 0114</strain>
    </source>
</reference>
<dbReference type="Proteomes" id="UP001623592">
    <property type="component" value="Unassembled WGS sequence"/>
</dbReference>
<proteinExistence type="predicted"/>
<dbReference type="EMBL" id="JBJIAA010000001">
    <property type="protein sequence ID" value="MFL0248944.1"/>
    <property type="molecule type" value="Genomic_DNA"/>
</dbReference>
<dbReference type="InterPro" id="IPR036237">
    <property type="entry name" value="Xyl_isomerase-like_sf"/>
</dbReference>
<evidence type="ECO:0000313" key="1">
    <source>
        <dbReference type="EMBL" id="MFL0248944.1"/>
    </source>
</evidence>
<dbReference type="RefSeq" id="WP_406785622.1">
    <property type="nucleotide sequence ID" value="NZ_JBJIAA010000001.1"/>
</dbReference>
<evidence type="ECO:0000313" key="2">
    <source>
        <dbReference type="Proteomes" id="UP001623592"/>
    </source>
</evidence>
<organism evidence="1 2">
    <name type="scientific">Clostridium neuense</name>
    <dbReference type="NCBI Taxonomy" id="1728934"/>
    <lineage>
        <taxon>Bacteria</taxon>
        <taxon>Bacillati</taxon>
        <taxon>Bacillota</taxon>
        <taxon>Clostridia</taxon>
        <taxon>Eubacteriales</taxon>
        <taxon>Clostridiaceae</taxon>
        <taxon>Clostridium</taxon>
    </lineage>
</organism>
<name>A0ABW8T8T7_9CLOT</name>
<dbReference type="SUPFAM" id="SSF51658">
    <property type="entry name" value="Xylose isomerase-like"/>
    <property type="match status" value="1"/>
</dbReference>
<dbReference type="InterPro" id="IPR007801">
    <property type="entry name" value="MbnB/TglH/ChrH"/>
</dbReference>
<comment type="caution">
    <text evidence="1">The sequence shown here is derived from an EMBL/GenBank/DDBJ whole genome shotgun (WGS) entry which is preliminary data.</text>
</comment>
<keyword evidence="2" id="KW-1185">Reference proteome</keyword>
<gene>
    <name evidence="1" type="ORF">ACJDT4_00800</name>
</gene>
<accession>A0ABW8T8T7</accession>